<name>A0A6J6SSX3_9ZZZZ</name>
<evidence type="ECO:0000259" key="1">
    <source>
        <dbReference type="Pfam" id="PF18546"/>
    </source>
</evidence>
<proteinExistence type="predicted"/>
<sequence>MVDATTQGTQDGATSPVSEVAEVAVPVVPDTGLERDLFLRTLVRELAGTLEETVGLEDAAGYISVVGRRMGAWLDESYREALGVARLDREQVAAVHVDLKARIHGDFVLQESGEEQLEYTNSRCPFEEKVLGRESMCMMTSNVFGLIAAENLGYAKVELAETIARGDGRCRVVVHLEPGSGEHAPGREYFGE</sequence>
<gene>
    <name evidence="2" type="ORF">UFOPK2761_01058</name>
</gene>
<protein>
    <submittedName>
        <fullName evidence="2">Unannotated protein</fullName>
    </submittedName>
</protein>
<accession>A0A6J6SSX3</accession>
<reference evidence="2" key="1">
    <citation type="submission" date="2020-05" db="EMBL/GenBank/DDBJ databases">
        <authorList>
            <person name="Chiriac C."/>
            <person name="Salcher M."/>
            <person name="Ghai R."/>
            <person name="Kavagutti S V."/>
        </authorList>
    </citation>
    <scope>NUCLEOTIDE SEQUENCE</scope>
</reference>
<evidence type="ECO:0000313" key="2">
    <source>
        <dbReference type="EMBL" id="CAB4738086.1"/>
    </source>
</evidence>
<dbReference type="Pfam" id="PF18546">
    <property type="entry name" value="MetOD1"/>
    <property type="match status" value="1"/>
</dbReference>
<feature type="domain" description="Metanogen output" evidence="1">
    <location>
        <begin position="43"/>
        <end position="174"/>
    </location>
</feature>
<dbReference type="EMBL" id="CAEZYQ010000006">
    <property type="protein sequence ID" value="CAB4738086.1"/>
    <property type="molecule type" value="Genomic_DNA"/>
</dbReference>
<dbReference type="AlphaFoldDB" id="A0A6J6SSX3"/>
<organism evidence="2">
    <name type="scientific">freshwater metagenome</name>
    <dbReference type="NCBI Taxonomy" id="449393"/>
    <lineage>
        <taxon>unclassified sequences</taxon>
        <taxon>metagenomes</taxon>
        <taxon>ecological metagenomes</taxon>
    </lineage>
</organism>
<dbReference type="InterPro" id="IPR041359">
    <property type="entry name" value="MetOD1"/>
</dbReference>